<gene>
    <name evidence="2" type="ordered locus">MSWAN_1120</name>
</gene>
<organism evidence="2 3">
    <name type="scientific">Methanobacterium paludis (strain DSM 25820 / JCM 18151 / SWAN1)</name>
    <dbReference type="NCBI Taxonomy" id="868131"/>
    <lineage>
        <taxon>Archaea</taxon>
        <taxon>Methanobacteriati</taxon>
        <taxon>Methanobacteriota</taxon>
        <taxon>Methanomada group</taxon>
        <taxon>Methanobacteria</taxon>
        <taxon>Methanobacteriales</taxon>
        <taxon>Methanobacteriaceae</taxon>
        <taxon>Methanobacterium</taxon>
    </lineage>
</organism>
<dbReference type="GO" id="GO:0009055">
    <property type="term" value="F:electron transfer activity"/>
    <property type="evidence" value="ECO:0007669"/>
    <property type="project" value="InterPro"/>
</dbReference>
<dbReference type="STRING" id="868131.MSWAN_1120"/>
<dbReference type="Gene3D" id="3.40.50.360">
    <property type="match status" value="1"/>
</dbReference>
<dbReference type="InterPro" id="IPR045761">
    <property type="entry name" value="ODP_dom"/>
</dbReference>
<evidence type="ECO:0000313" key="2">
    <source>
        <dbReference type="EMBL" id="AEG18139.1"/>
    </source>
</evidence>
<dbReference type="SUPFAM" id="SSF52218">
    <property type="entry name" value="Flavoproteins"/>
    <property type="match status" value="1"/>
</dbReference>
<dbReference type="Pfam" id="PF19583">
    <property type="entry name" value="ODP"/>
    <property type="match status" value="1"/>
</dbReference>
<dbReference type="OrthoDB" id="6433at2157"/>
<dbReference type="InterPro" id="IPR036866">
    <property type="entry name" value="RibonucZ/Hydroxyglut_hydro"/>
</dbReference>
<evidence type="ECO:0000259" key="1">
    <source>
        <dbReference type="PROSITE" id="PS50902"/>
    </source>
</evidence>
<dbReference type="eggNOG" id="arCOG00509">
    <property type="taxonomic scope" value="Archaea"/>
</dbReference>
<dbReference type="RefSeq" id="WP_013825641.1">
    <property type="nucleotide sequence ID" value="NC_015574.1"/>
</dbReference>
<dbReference type="HOGENOM" id="CLU_017490_0_0_2"/>
<evidence type="ECO:0000313" key="3">
    <source>
        <dbReference type="Proteomes" id="UP000009231"/>
    </source>
</evidence>
<dbReference type="PANTHER" id="PTHR43717">
    <property type="entry name" value="ANAEROBIC NITRIC OXIDE REDUCTASE FLAVORUBREDOXIN"/>
    <property type="match status" value="1"/>
</dbReference>
<dbReference type="CDD" id="cd07709">
    <property type="entry name" value="flavodiiron_proteins_MBL-fold"/>
    <property type="match status" value="1"/>
</dbReference>
<dbReference type="EMBL" id="CP002772">
    <property type="protein sequence ID" value="AEG18139.1"/>
    <property type="molecule type" value="Genomic_DNA"/>
</dbReference>
<dbReference type="SMART" id="SM00849">
    <property type="entry name" value="Lactamase_B"/>
    <property type="match status" value="1"/>
</dbReference>
<dbReference type="SUPFAM" id="SSF56281">
    <property type="entry name" value="Metallo-hydrolase/oxidoreductase"/>
    <property type="match status" value="1"/>
</dbReference>
<keyword evidence="3" id="KW-1185">Reference proteome</keyword>
<dbReference type="PIRSF" id="PIRSF005243">
    <property type="entry name" value="ROO"/>
    <property type="match status" value="1"/>
</dbReference>
<reference evidence="2 3" key="1">
    <citation type="journal article" date="2014" name="Int. J. Syst. Evol. Microbiol.">
        <title>Methanobacterium paludis sp. nov. and a novel strain of Methanobacterium lacus isolated from northern peatlands.</title>
        <authorList>
            <person name="Cadillo-Quiroz H."/>
            <person name="Brauer S.L."/>
            <person name="Goodson N."/>
            <person name="Yavitt J.B."/>
            <person name="Zinder S.H."/>
        </authorList>
    </citation>
    <scope>NUCLEOTIDE SEQUENCE [LARGE SCALE GENOMIC DNA]</scope>
    <source>
        <strain evidence="3">DSM 25820 / JCM 18151 / SWAN1</strain>
    </source>
</reference>
<dbReference type="GeneID" id="10668625"/>
<protein>
    <submittedName>
        <fullName evidence="2">Flavodoxin/nitric oxide synthase</fullName>
    </submittedName>
</protein>
<dbReference type="InterPro" id="IPR008254">
    <property type="entry name" value="Flavodoxin/NO_synth"/>
</dbReference>
<dbReference type="PROSITE" id="PS50902">
    <property type="entry name" value="FLAVODOXIN_LIKE"/>
    <property type="match status" value="1"/>
</dbReference>
<accession>F6D4T0</accession>
<sequence length="391" mass="44131">MAYKMLKHDVYSVGAVDWDRRLFDELIKIPDGTSYNSFLVRGVDKTALIDTVDPSKTHELTANLQKLDVTLDYVIVNHAEQDHSGSIPKILESYPDAQIVTNSKCKELLKEFLLIPEEKFLTVNDRETLSLGDKTLEFIYTPWVHWPETMATYLKEDKILFSCDFFGSHFATSDIFVTDEAAVYTAAKKYYAEIMMPFRINIQKNLEKLKDIQIEIIAPSHGPLYNNPEFILDAYKEWISDDTKNEVIIPYTSMHGSTKKMVEHLADALIDKGISVKPLNLAVTDIGDVALALVDAPTMVIASPTVLIGPHPNVVYATYLANALRPKLKFISVIGSYGWGGRMLDQITGMLTNLKAEILEPVIIKGFPKEEDFKKIDVLADEIVKKHTMLK</sequence>
<dbReference type="KEGG" id="mew:MSWAN_1120"/>
<dbReference type="InterPro" id="IPR016440">
    <property type="entry name" value="Rubredoxin-O_OxRdtase"/>
</dbReference>
<name>F6D4T0_METPW</name>
<dbReference type="GO" id="GO:0046872">
    <property type="term" value="F:metal ion binding"/>
    <property type="evidence" value="ECO:0007669"/>
    <property type="project" value="InterPro"/>
</dbReference>
<dbReference type="InterPro" id="IPR001279">
    <property type="entry name" value="Metallo-B-lactamas"/>
</dbReference>
<dbReference type="Proteomes" id="UP000009231">
    <property type="component" value="Chromosome"/>
</dbReference>
<feature type="domain" description="Flavodoxin-like" evidence="1">
    <location>
        <begin position="247"/>
        <end position="384"/>
    </location>
</feature>
<dbReference type="GO" id="GO:0016491">
    <property type="term" value="F:oxidoreductase activity"/>
    <property type="evidence" value="ECO:0007669"/>
    <property type="project" value="InterPro"/>
</dbReference>
<dbReference type="Gene3D" id="3.60.15.10">
    <property type="entry name" value="Ribonuclease Z/Hydroxyacylglutathione hydrolase-like"/>
    <property type="match status" value="1"/>
</dbReference>
<dbReference type="AlphaFoldDB" id="F6D4T0"/>
<dbReference type="PANTHER" id="PTHR43717:SF1">
    <property type="entry name" value="ANAEROBIC NITRIC OXIDE REDUCTASE FLAVORUBREDOXIN"/>
    <property type="match status" value="1"/>
</dbReference>
<dbReference type="Pfam" id="PF00258">
    <property type="entry name" value="Flavodoxin_1"/>
    <property type="match status" value="1"/>
</dbReference>
<dbReference type="GO" id="GO:0010181">
    <property type="term" value="F:FMN binding"/>
    <property type="evidence" value="ECO:0007669"/>
    <property type="project" value="InterPro"/>
</dbReference>
<proteinExistence type="predicted"/>
<dbReference type="InterPro" id="IPR029039">
    <property type="entry name" value="Flavoprotein-like_sf"/>
</dbReference>